<keyword evidence="7 12" id="KW-0067">ATP-binding</keyword>
<dbReference type="GO" id="GO:0005829">
    <property type="term" value="C:cytosol"/>
    <property type="evidence" value="ECO:0007669"/>
    <property type="project" value="TreeGrafter"/>
</dbReference>
<evidence type="ECO:0000313" key="14">
    <source>
        <dbReference type="EMBL" id="OGY41111.1"/>
    </source>
</evidence>
<dbReference type="FunFam" id="3.40.50.300:FF:000076">
    <property type="entry name" value="Replicative DNA helicase"/>
    <property type="match status" value="1"/>
</dbReference>
<evidence type="ECO:0000256" key="5">
    <source>
        <dbReference type="ARBA" id="ARBA00022801"/>
    </source>
</evidence>
<comment type="similarity">
    <text evidence="1 12">Belongs to the helicase family. DnaB subfamily.</text>
</comment>
<dbReference type="PANTHER" id="PTHR30153">
    <property type="entry name" value="REPLICATIVE DNA HELICASE DNAB"/>
    <property type="match status" value="1"/>
</dbReference>
<dbReference type="SUPFAM" id="SSF52540">
    <property type="entry name" value="P-loop containing nucleoside triphosphate hydrolases"/>
    <property type="match status" value="1"/>
</dbReference>
<keyword evidence="4 12" id="KW-0547">Nucleotide-binding</keyword>
<keyword evidence="9" id="KW-0413">Isomerase</keyword>
<dbReference type="Pfam" id="PF03796">
    <property type="entry name" value="DnaB_C"/>
    <property type="match status" value="1"/>
</dbReference>
<comment type="function">
    <text evidence="12">The main replicative DNA helicase, it participates in initiation and elongation during chromosome replication. Travels ahead of the DNA replisome, separating dsDNA into templates for DNA synthesis. A processive ATP-dependent 5'-3' DNA helicase it has DNA-dependent ATPase activity.</text>
</comment>
<dbReference type="GO" id="GO:0006269">
    <property type="term" value="P:DNA replication, synthesis of primer"/>
    <property type="evidence" value="ECO:0007669"/>
    <property type="project" value="UniProtKB-UniRule"/>
</dbReference>
<comment type="catalytic activity">
    <reaction evidence="10 12">
        <text>ATP + H2O = ADP + phosphate + H(+)</text>
        <dbReference type="Rhea" id="RHEA:13065"/>
        <dbReference type="ChEBI" id="CHEBI:15377"/>
        <dbReference type="ChEBI" id="CHEBI:15378"/>
        <dbReference type="ChEBI" id="CHEBI:30616"/>
        <dbReference type="ChEBI" id="CHEBI:43474"/>
        <dbReference type="ChEBI" id="CHEBI:456216"/>
        <dbReference type="EC" id="5.6.2.3"/>
    </reaction>
</comment>
<name>A0A1G1XMC2_9BACT</name>
<dbReference type="EC" id="5.6.2.3" evidence="11 12"/>
<dbReference type="NCBIfam" id="NF004384">
    <property type="entry name" value="PRK05748.1"/>
    <property type="match status" value="1"/>
</dbReference>
<evidence type="ECO:0000256" key="10">
    <source>
        <dbReference type="ARBA" id="ARBA00048954"/>
    </source>
</evidence>
<evidence type="ECO:0000256" key="11">
    <source>
        <dbReference type="NCBIfam" id="TIGR00665"/>
    </source>
</evidence>
<sequence>MPKTDKEILQKLPPQNIEAEQSLLGSLMIDKDAIISVADIVSAEDFYMDKHRLIFESIIDLYSKREPIDLLTLANRLIEKNQLEQIGGRSYLASLGNMVPTSSHVVNYAEIVQKKATLRNLIKSAGEITAIGYNEDEDVIDILDRAEQKLFAVSQGHQRQMFVPITAILNETFERIDELHKEKGKLRGIPTGFKDLDDILAGLQKSDLIVLAARPSVGKTSLALDIARNVATKHKIPVGIFSLEMSKEQLVDRLLCSEANVDLWKMRTGRLSDREEDDDFPRIGHAMGILSESPIFIDDYASANIMDLRTKARRLQMEHNIGLLIIDYLQLMEAKYRTDNRVQEISEISRGLKQIAKELNVPVLALSQLNRGVESRNPPIPKLSDLRESGSIEQDADIVMFIYREAVYKRDLELDKRNLAEIHIAKHRNGPTGMIKLFFDEQKVSFRNLDKSFSGSKTPSFTKKNYSDFESPDMQLPSFG</sequence>
<dbReference type="Pfam" id="PF00772">
    <property type="entry name" value="DnaB"/>
    <property type="match status" value="1"/>
</dbReference>
<feature type="domain" description="SF4 helicase" evidence="13">
    <location>
        <begin position="182"/>
        <end position="453"/>
    </location>
</feature>
<dbReference type="NCBIfam" id="TIGR00665">
    <property type="entry name" value="DnaB"/>
    <property type="match status" value="1"/>
</dbReference>
<dbReference type="InterPro" id="IPR007693">
    <property type="entry name" value="DNA_helicase_DnaB-like_N"/>
</dbReference>
<dbReference type="InterPro" id="IPR016136">
    <property type="entry name" value="DNA_helicase_N/primase_C"/>
</dbReference>
<evidence type="ECO:0000256" key="1">
    <source>
        <dbReference type="ARBA" id="ARBA00008428"/>
    </source>
</evidence>
<dbReference type="SUPFAM" id="SSF48024">
    <property type="entry name" value="N-terminal domain of DnaB helicase"/>
    <property type="match status" value="1"/>
</dbReference>
<dbReference type="SMART" id="SM00382">
    <property type="entry name" value="AAA"/>
    <property type="match status" value="1"/>
</dbReference>
<dbReference type="GO" id="GO:0043139">
    <property type="term" value="F:5'-3' DNA helicase activity"/>
    <property type="evidence" value="ECO:0007669"/>
    <property type="project" value="UniProtKB-EC"/>
</dbReference>
<evidence type="ECO:0000256" key="6">
    <source>
        <dbReference type="ARBA" id="ARBA00022806"/>
    </source>
</evidence>
<keyword evidence="8 12" id="KW-0238">DNA-binding</keyword>
<dbReference type="Gene3D" id="3.40.50.300">
    <property type="entry name" value="P-loop containing nucleotide triphosphate hydrolases"/>
    <property type="match status" value="1"/>
</dbReference>
<evidence type="ECO:0000256" key="12">
    <source>
        <dbReference type="RuleBase" id="RU362085"/>
    </source>
</evidence>
<keyword evidence="2 12" id="KW-0639">Primosome</keyword>
<dbReference type="Proteomes" id="UP000176260">
    <property type="component" value="Unassembled WGS sequence"/>
</dbReference>
<dbReference type="PANTHER" id="PTHR30153:SF2">
    <property type="entry name" value="REPLICATIVE DNA HELICASE"/>
    <property type="match status" value="1"/>
</dbReference>
<dbReference type="CDD" id="cd00984">
    <property type="entry name" value="DnaB_C"/>
    <property type="match status" value="1"/>
</dbReference>
<dbReference type="FunFam" id="1.10.860.10:FF:000001">
    <property type="entry name" value="Replicative DNA helicase"/>
    <property type="match status" value="1"/>
</dbReference>
<evidence type="ECO:0000256" key="9">
    <source>
        <dbReference type="ARBA" id="ARBA00023235"/>
    </source>
</evidence>
<evidence type="ECO:0000256" key="3">
    <source>
        <dbReference type="ARBA" id="ARBA00022705"/>
    </source>
</evidence>
<dbReference type="GO" id="GO:0005524">
    <property type="term" value="F:ATP binding"/>
    <property type="evidence" value="ECO:0007669"/>
    <property type="project" value="UniProtKB-UniRule"/>
</dbReference>
<keyword evidence="6 12" id="KW-0347">Helicase</keyword>
<dbReference type="GO" id="GO:0016887">
    <property type="term" value="F:ATP hydrolysis activity"/>
    <property type="evidence" value="ECO:0007669"/>
    <property type="project" value="RHEA"/>
</dbReference>
<dbReference type="Gene3D" id="1.10.860.10">
    <property type="entry name" value="DNAb Helicase, Chain A"/>
    <property type="match status" value="1"/>
</dbReference>
<dbReference type="InterPro" id="IPR003593">
    <property type="entry name" value="AAA+_ATPase"/>
</dbReference>
<evidence type="ECO:0000256" key="2">
    <source>
        <dbReference type="ARBA" id="ARBA00022515"/>
    </source>
</evidence>
<dbReference type="GO" id="GO:0003677">
    <property type="term" value="F:DNA binding"/>
    <property type="evidence" value="ECO:0007669"/>
    <property type="project" value="UniProtKB-UniRule"/>
</dbReference>
<evidence type="ECO:0000256" key="8">
    <source>
        <dbReference type="ARBA" id="ARBA00023125"/>
    </source>
</evidence>
<comment type="caution">
    <text evidence="14">The sequence shown here is derived from an EMBL/GenBank/DDBJ whole genome shotgun (WGS) entry which is preliminary data.</text>
</comment>
<dbReference type="PROSITE" id="PS51199">
    <property type="entry name" value="SF4_HELICASE"/>
    <property type="match status" value="1"/>
</dbReference>
<organism evidence="14 15">
    <name type="scientific">Candidatus Buchananbacteria bacterium RBG_13_39_9</name>
    <dbReference type="NCBI Taxonomy" id="1797531"/>
    <lineage>
        <taxon>Bacteria</taxon>
        <taxon>Candidatus Buchananiibacteriota</taxon>
    </lineage>
</organism>
<protein>
    <recommendedName>
        <fullName evidence="11 12">Replicative DNA helicase</fullName>
        <ecNumber evidence="11 12">5.6.2.3</ecNumber>
    </recommendedName>
</protein>
<dbReference type="InterPro" id="IPR007692">
    <property type="entry name" value="DNA_helicase_DnaB"/>
</dbReference>
<dbReference type="AlphaFoldDB" id="A0A1G1XMC2"/>
<evidence type="ECO:0000313" key="15">
    <source>
        <dbReference type="Proteomes" id="UP000176260"/>
    </source>
</evidence>
<dbReference type="GO" id="GO:0042802">
    <property type="term" value="F:identical protein binding"/>
    <property type="evidence" value="ECO:0007669"/>
    <property type="project" value="UniProtKB-ARBA"/>
</dbReference>
<keyword evidence="3 12" id="KW-0235">DNA replication</keyword>
<dbReference type="InterPro" id="IPR007694">
    <property type="entry name" value="DNA_helicase_DnaB-like_C"/>
</dbReference>
<evidence type="ECO:0000256" key="7">
    <source>
        <dbReference type="ARBA" id="ARBA00022840"/>
    </source>
</evidence>
<evidence type="ECO:0000259" key="13">
    <source>
        <dbReference type="PROSITE" id="PS51199"/>
    </source>
</evidence>
<gene>
    <name evidence="14" type="ORF">A2Y67_00670</name>
</gene>
<evidence type="ECO:0000256" key="4">
    <source>
        <dbReference type="ARBA" id="ARBA00022741"/>
    </source>
</evidence>
<dbReference type="EMBL" id="MHIA01000033">
    <property type="protein sequence ID" value="OGY41111.1"/>
    <property type="molecule type" value="Genomic_DNA"/>
</dbReference>
<proteinExistence type="inferred from homology"/>
<dbReference type="GO" id="GO:1990077">
    <property type="term" value="C:primosome complex"/>
    <property type="evidence" value="ECO:0007669"/>
    <property type="project" value="UniProtKB-UniRule"/>
</dbReference>
<keyword evidence="5 12" id="KW-0378">Hydrolase</keyword>
<dbReference type="InterPro" id="IPR027417">
    <property type="entry name" value="P-loop_NTPase"/>
</dbReference>
<dbReference type="InterPro" id="IPR036185">
    <property type="entry name" value="DNA_heli_DnaB-like_N_sf"/>
</dbReference>
<accession>A0A1G1XMC2</accession>
<reference evidence="14 15" key="1">
    <citation type="journal article" date="2016" name="Nat. Commun.">
        <title>Thousands of microbial genomes shed light on interconnected biogeochemical processes in an aquifer system.</title>
        <authorList>
            <person name="Anantharaman K."/>
            <person name="Brown C.T."/>
            <person name="Hug L.A."/>
            <person name="Sharon I."/>
            <person name="Castelle C.J."/>
            <person name="Probst A.J."/>
            <person name="Thomas B.C."/>
            <person name="Singh A."/>
            <person name="Wilkins M.J."/>
            <person name="Karaoz U."/>
            <person name="Brodie E.L."/>
            <person name="Williams K.H."/>
            <person name="Hubbard S.S."/>
            <person name="Banfield J.F."/>
        </authorList>
    </citation>
    <scope>NUCLEOTIDE SEQUENCE [LARGE SCALE GENOMIC DNA]</scope>
</reference>